<comment type="caution">
    <text evidence="1">The sequence shown here is derived from an EMBL/GenBank/DDBJ whole genome shotgun (WGS) entry which is preliminary data.</text>
</comment>
<evidence type="ECO:0000313" key="1">
    <source>
        <dbReference type="EMBL" id="GAB16606.1"/>
    </source>
</evidence>
<evidence type="ECO:0000313" key="2">
    <source>
        <dbReference type="Proteomes" id="UP000035034"/>
    </source>
</evidence>
<organism evidence="1 2">
    <name type="scientific">Gordonia effusa NBRC 100432</name>
    <dbReference type="NCBI Taxonomy" id="1077974"/>
    <lineage>
        <taxon>Bacteria</taxon>
        <taxon>Bacillati</taxon>
        <taxon>Actinomycetota</taxon>
        <taxon>Actinomycetes</taxon>
        <taxon>Mycobacteriales</taxon>
        <taxon>Gordoniaceae</taxon>
        <taxon>Gordonia</taxon>
    </lineage>
</organism>
<proteinExistence type="predicted"/>
<gene>
    <name evidence="1" type="ORF">GOEFS_008_00150</name>
</gene>
<accession>H0QUV5</accession>
<dbReference type="eggNOG" id="ENOG5031W95">
    <property type="taxonomic scope" value="Bacteria"/>
</dbReference>
<name>H0QUV5_9ACTN</name>
<protein>
    <submittedName>
        <fullName evidence="1">Uncharacterized protein</fullName>
    </submittedName>
</protein>
<dbReference type="AlphaFoldDB" id="H0QUV5"/>
<dbReference type="EMBL" id="BAEH01000008">
    <property type="protein sequence ID" value="GAB16606.1"/>
    <property type="molecule type" value="Genomic_DNA"/>
</dbReference>
<reference evidence="1 2" key="1">
    <citation type="submission" date="2011-12" db="EMBL/GenBank/DDBJ databases">
        <title>Whole genome shotgun sequence of Gordonia effusa NBRC 100432.</title>
        <authorList>
            <person name="Yoshida I."/>
            <person name="Takarada H."/>
            <person name="Hosoyama A."/>
            <person name="Tsuchikane K."/>
            <person name="Katsumata H."/>
            <person name="Yamazaki S."/>
            <person name="Fujita N."/>
        </authorList>
    </citation>
    <scope>NUCLEOTIDE SEQUENCE [LARGE SCALE GENOMIC DNA]</scope>
    <source>
        <strain evidence="1 2">NBRC 100432</strain>
    </source>
</reference>
<dbReference type="Proteomes" id="UP000035034">
    <property type="component" value="Unassembled WGS sequence"/>
</dbReference>
<keyword evidence="2" id="KW-1185">Reference proteome</keyword>
<sequence>MQKQLKGGPPTAAASAIARNRGDIGDGPRTIATVTVIVPARTGVRPFHRIEIRSRLDNHLIVDERPKVESTSLQASVQTFRTGFATSISAPEAPATRLYDNDGRLLTTVPGIIGFSADVNFGGLPIMRVGETEVLINPTTGKILYRKRAHFDYDNWGPDFLTDGSLFVEADGRTKDLGITAKSRDFTADRIVVAGRSKVVVIKDRIVRTMRRSDLKLLSERRLPPGTNVTKVDYRSVIIANENGVEFIQG</sequence>